<gene>
    <name evidence="1" type="ORF">MKP09_04315</name>
</gene>
<evidence type="ECO:0000313" key="1">
    <source>
        <dbReference type="EMBL" id="MCH5597185.1"/>
    </source>
</evidence>
<accession>A0ABS9SFR1</accession>
<keyword evidence="2" id="KW-1185">Reference proteome</keyword>
<comment type="caution">
    <text evidence="1">The sequence shown here is derived from an EMBL/GenBank/DDBJ whole genome shotgun (WGS) entry which is preliminary data.</text>
</comment>
<protein>
    <submittedName>
        <fullName evidence="1">Uncharacterized protein</fullName>
    </submittedName>
</protein>
<sequence length="174" mass="19595">MSLNEITLSPYLLTQMYPSSLIESKKTNEPLHVEAGEQKDLSSAIDWKSLGNNQKKVLIVVNYDNIANLPDPQLDFLTQLLKACQLSLNDIALINVNNYKNADSTEILNHFDSRIVLLFGISPQQFGFPFDTPPFQVQNFANYTVTHAPALESLENDKPAKGQLWTSLKKIFNL</sequence>
<dbReference type="RefSeq" id="WP_240826589.1">
    <property type="nucleotide sequence ID" value="NZ_JAKWBL010000001.1"/>
</dbReference>
<reference evidence="1 2" key="1">
    <citation type="submission" date="2022-02" db="EMBL/GenBank/DDBJ databases">
        <authorList>
            <person name="Min J."/>
        </authorList>
    </citation>
    <scope>NUCLEOTIDE SEQUENCE [LARGE SCALE GENOMIC DNA]</scope>
    <source>
        <strain evidence="1 2">GR10-1</strain>
    </source>
</reference>
<dbReference type="Proteomes" id="UP001202248">
    <property type="component" value="Unassembled WGS sequence"/>
</dbReference>
<organism evidence="1 2">
    <name type="scientific">Niabella ginsengisoli</name>
    <dbReference type="NCBI Taxonomy" id="522298"/>
    <lineage>
        <taxon>Bacteria</taxon>
        <taxon>Pseudomonadati</taxon>
        <taxon>Bacteroidota</taxon>
        <taxon>Chitinophagia</taxon>
        <taxon>Chitinophagales</taxon>
        <taxon>Chitinophagaceae</taxon>
        <taxon>Niabella</taxon>
    </lineage>
</organism>
<proteinExistence type="predicted"/>
<evidence type="ECO:0000313" key="2">
    <source>
        <dbReference type="Proteomes" id="UP001202248"/>
    </source>
</evidence>
<name>A0ABS9SFR1_9BACT</name>
<dbReference type="EMBL" id="JAKWBL010000001">
    <property type="protein sequence ID" value="MCH5597185.1"/>
    <property type="molecule type" value="Genomic_DNA"/>
</dbReference>